<feature type="region of interest" description="Disordered" evidence="3">
    <location>
        <begin position="71"/>
        <end position="92"/>
    </location>
</feature>
<protein>
    <recommendedName>
        <fullName evidence="2">Protein preY, mitochondrial</fullName>
    </recommendedName>
</protein>
<name>A0A2I0AKG1_9ASPA</name>
<reference evidence="4 5" key="1">
    <citation type="journal article" date="2017" name="Nature">
        <title>The Apostasia genome and the evolution of orchids.</title>
        <authorList>
            <person name="Zhang G.Q."/>
            <person name="Liu K.W."/>
            <person name="Li Z."/>
            <person name="Lohaus R."/>
            <person name="Hsiao Y.Y."/>
            <person name="Niu S.C."/>
            <person name="Wang J.Y."/>
            <person name="Lin Y.C."/>
            <person name="Xu Q."/>
            <person name="Chen L.J."/>
            <person name="Yoshida K."/>
            <person name="Fujiwara S."/>
            <person name="Wang Z.W."/>
            <person name="Zhang Y.Q."/>
            <person name="Mitsuda N."/>
            <person name="Wang M."/>
            <person name="Liu G.H."/>
            <person name="Pecoraro L."/>
            <person name="Huang H.X."/>
            <person name="Xiao X.J."/>
            <person name="Lin M."/>
            <person name="Wu X.Y."/>
            <person name="Wu W.L."/>
            <person name="Chen Y.Y."/>
            <person name="Chang S.B."/>
            <person name="Sakamoto S."/>
            <person name="Ohme-Takagi M."/>
            <person name="Yagi M."/>
            <person name="Zeng S.J."/>
            <person name="Shen C.Y."/>
            <person name="Yeh C.M."/>
            <person name="Luo Y.B."/>
            <person name="Tsai W.C."/>
            <person name="Van de Peer Y."/>
            <person name="Liu Z.J."/>
        </authorList>
    </citation>
    <scope>NUCLEOTIDE SEQUENCE [LARGE SCALE GENOMIC DNA]</scope>
    <source>
        <strain evidence="5">cv. Shenzhen</strain>
        <tissue evidence="4">Stem</tissue>
    </source>
</reference>
<sequence length="92" mass="10035">MVRGSTVLHLKGAGGVSKALLDIIVCPLSKQPLRLCQETQYLISDEIGVSFPVVDGIPCLVPKDGRILDEKDNMRLDKSTKEPITDNNMNKG</sequence>
<dbReference type="EMBL" id="KZ451976">
    <property type="protein sequence ID" value="PKA56005.1"/>
    <property type="molecule type" value="Genomic_DNA"/>
</dbReference>
<evidence type="ECO:0000313" key="4">
    <source>
        <dbReference type="EMBL" id="PKA56005.1"/>
    </source>
</evidence>
<evidence type="ECO:0000256" key="3">
    <source>
        <dbReference type="SAM" id="MobiDB-lite"/>
    </source>
</evidence>
<dbReference type="Proteomes" id="UP000236161">
    <property type="component" value="Unassembled WGS sequence"/>
</dbReference>
<evidence type="ECO:0000256" key="1">
    <source>
        <dbReference type="ARBA" id="ARBA00038479"/>
    </source>
</evidence>
<dbReference type="PANTHER" id="PTHR33505">
    <property type="entry name" value="ZGC:162634"/>
    <property type="match status" value="1"/>
</dbReference>
<dbReference type="OrthoDB" id="1884515at2759"/>
<accession>A0A2I0AKG1</accession>
<dbReference type="InterPro" id="IPR005651">
    <property type="entry name" value="Trm112-like"/>
</dbReference>
<dbReference type="Pfam" id="PF03966">
    <property type="entry name" value="Trm112p"/>
    <property type="match status" value="1"/>
</dbReference>
<dbReference type="SUPFAM" id="SSF158997">
    <property type="entry name" value="Trm112p-like"/>
    <property type="match status" value="1"/>
</dbReference>
<comment type="similarity">
    <text evidence="1">Belongs to the PREY family.</text>
</comment>
<evidence type="ECO:0000313" key="5">
    <source>
        <dbReference type="Proteomes" id="UP000236161"/>
    </source>
</evidence>
<dbReference type="AlphaFoldDB" id="A0A2I0AKG1"/>
<gene>
    <name evidence="4" type="ORF">AXF42_Ash014677</name>
</gene>
<organism evidence="4 5">
    <name type="scientific">Apostasia shenzhenica</name>
    <dbReference type="NCBI Taxonomy" id="1088818"/>
    <lineage>
        <taxon>Eukaryota</taxon>
        <taxon>Viridiplantae</taxon>
        <taxon>Streptophyta</taxon>
        <taxon>Embryophyta</taxon>
        <taxon>Tracheophyta</taxon>
        <taxon>Spermatophyta</taxon>
        <taxon>Magnoliopsida</taxon>
        <taxon>Liliopsida</taxon>
        <taxon>Asparagales</taxon>
        <taxon>Orchidaceae</taxon>
        <taxon>Apostasioideae</taxon>
        <taxon>Apostasia</taxon>
    </lineage>
</organism>
<feature type="compositionally biased region" description="Basic and acidic residues" evidence="3">
    <location>
        <begin position="71"/>
        <end position="84"/>
    </location>
</feature>
<keyword evidence="5" id="KW-1185">Reference proteome</keyword>
<proteinExistence type="inferred from homology"/>
<dbReference type="STRING" id="1088818.A0A2I0AKG1"/>
<evidence type="ECO:0000256" key="2">
    <source>
        <dbReference type="ARBA" id="ARBA00040939"/>
    </source>
</evidence>
<dbReference type="PANTHER" id="PTHR33505:SF4">
    <property type="entry name" value="PROTEIN PREY, MITOCHONDRIAL"/>
    <property type="match status" value="1"/>
</dbReference>
<dbReference type="Gene3D" id="2.20.25.10">
    <property type="match status" value="1"/>
</dbReference>